<comment type="caution">
    <text evidence="1">The sequence shown here is derived from an EMBL/GenBank/DDBJ whole genome shotgun (WGS) entry which is preliminary data.</text>
</comment>
<accession>A0AAD8P0J8</accession>
<keyword evidence="2" id="KW-1185">Reference proteome</keyword>
<dbReference type="EMBL" id="JAUHHV010000004">
    <property type="protein sequence ID" value="KAK1427609.1"/>
    <property type="molecule type" value="Genomic_DNA"/>
</dbReference>
<name>A0AAD8P0J8_TARER</name>
<dbReference type="Proteomes" id="UP001229421">
    <property type="component" value="Unassembled WGS sequence"/>
</dbReference>
<evidence type="ECO:0000313" key="1">
    <source>
        <dbReference type="EMBL" id="KAK1427609.1"/>
    </source>
</evidence>
<sequence length="70" mass="7831">MLKGNDCFVVFKYPFRHASLCSQRHERVPDSSGPALLKLVQKSLKQVASPEAEAVIDISKKPKQLNLKPL</sequence>
<reference evidence="1" key="1">
    <citation type="journal article" date="2023" name="bioRxiv">
        <title>Improved chromosome-level genome assembly for marigold (Tagetes erecta).</title>
        <authorList>
            <person name="Jiang F."/>
            <person name="Yuan L."/>
            <person name="Wang S."/>
            <person name="Wang H."/>
            <person name="Xu D."/>
            <person name="Wang A."/>
            <person name="Fan W."/>
        </authorList>
    </citation>
    <scope>NUCLEOTIDE SEQUENCE</scope>
    <source>
        <strain evidence="1">WSJ</strain>
        <tissue evidence="1">Leaf</tissue>
    </source>
</reference>
<proteinExistence type="predicted"/>
<organism evidence="1 2">
    <name type="scientific">Tagetes erecta</name>
    <name type="common">African marigold</name>
    <dbReference type="NCBI Taxonomy" id="13708"/>
    <lineage>
        <taxon>Eukaryota</taxon>
        <taxon>Viridiplantae</taxon>
        <taxon>Streptophyta</taxon>
        <taxon>Embryophyta</taxon>
        <taxon>Tracheophyta</taxon>
        <taxon>Spermatophyta</taxon>
        <taxon>Magnoliopsida</taxon>
        <taxon>eudicotyledons</taxon>
        <taxon>Gunneridae</taxon>
        <taxon>Pentapetalae</taxon>
        <taxon>asterids</taxon>
        <taxon>campanulids</taxon>
        <taxon>Asterales</taxon>
        <taxon>Asteraceae</taxon>
        <taxon>Asteroideae</taxon>
        <taxon>Heliantheae alliance</taxon>
        <taxon>Tageteae</taxon>
        <taxon>Tagetes</taxon>
    </lineage>
</organism>
<protein>
    <submittedName>
        <fullName evidence="1">Uncharacterized protein</fullName>
    </submittedName>
</protein>
<gene>
    <name evidence="1" type="ORF">QVD17_16299</name>
</gene>
<evidence type="ECO:0000313" key="2">
    <source>
        <dbReference type="Proteomes" id="UP001229421"/>
    </source>
</evidence>
<dbReference type="AlphaFoldDB" id="A0AAD8P0J8"/>